<proteinExistence type="predicted"/>
<accession>A0A8K0D6R9</accession>
<dbReference type="AlphaFoldDB" id="A0A8K0D6R9"/>
<evidence type="ECO:0000313" key="1">
    <source>
        <dbReference type="EMBL" id="KAF2900545.1"/>
    </source>
</evidence>
<protein>
    <submittedName>
        <fullName evidence="1">Uncharacterized protein</fullName>
    </submittedName>
</protein>
<organism evidence="1 2">
    <name type="scientific">Ignelater luminosus</name>
    <name type="common">Cucubano</name>
    <name type="synonym">Pyrophorus luminosus</name>
    <dbReference type="NCBI Taxonomy" id="2038154"/>
    <lineage>
        <taxon>Eukaryota</taxon>
        <taxon>Metazoa</taxon>
        <taxon>Ecdysozoa</taxon>
        <taxon>Arthropoda</taxon>
        <taxon>Hexapoda</taxon>
        <taxon>Insecta</taxon>
        <taxon>Pterygota</taxon>
        <taxon>Neoptera</taxon>
        <taxon>Endopterygota</taxon>
        <taxon>Coleoptera</taxon>
        <taxon>Polyphaga</taxon>
        <taxon>Elateriformia</taxon>
        <taxon>Elateroidea</taxon>
        <taxon>Elateridae</taxon>
        <taxon>Agrypninae</taxon>
        <taxon>Pyrophorini</taxon>
        <taxon>Ignelater</taxon>
    </lineage>
</organism>
<dbReference type="Proteomes" id="UP000801492">
    <property type="component" value="Unassembled WGS sequence"/>
</dbReference>
<reference evidence="1" key="1">
    <citation type="submission" date="2019-08" db="EMBL/GenBank/DDBJ databases">
        <title>The genome of the North American firefly Photinus pyralis.</title>
        <authorList>
            <consortium name="Photinus pyralis genome working group"/>
            <person name="Fallon T.R."/>
            <person name="Sander Lower S.E."/>
            <person name="Weng J.-K."/>
        </authorList>
    </citation>
    <scope>NUCLEOTIDE SEQUENCE</scope>
    <source>
        <strain evidence="1">TRF0915ILg1</strain>
        <tissue evidence="1">Whole body</tissue>
    </source>
</reference>
<comment type="caution">
    <text evidence="1">The sequence shown here is derived from an EMBL/GenBank/DDBJ whole genome shotgun (WGS) entry which is preliminary data.</text>
</comment>
<dbReference type="OrthoDB" id="10625714at2759"/>
<name>A0A8K0D6R9_IGNLU</name>
<evidence type="ECO:0000313" key="2">
    <source>
        <dbReference type="Proteomes" id="UP000801492"/>
    </source>
</evidence>
<keyword evidence="2" id="KW-1185">Reference proteome</keyword>
<sequence>MFDDKCRELIKNVVDFMLAEKHNLRPIAPVREDCPRYDISNVFGLSQRDVTILISEALKTVTAEKWKNCVKHCEGVIDSDLKKQAFMDVNKIVVRLNDSDSS</sequence>
<gene>
    <name evidence="1" type="ORF">ILUMI_05645</name>
</gene>
<dbReference type="EMBL" id="VTPC01002121">
    <property type="protein sequence ID" value="KAF2900545.1"/>
    <property type="molecule type" value="Genomic_DNA"/>
</dbReference>